<evidence type="ECO:0000313" key="1">
    <source>
        <dbReference type="EMBL" id="KYO29359.1"/>
    </source>
</evidence>
<gene>
    <name evidence="1" type="ORF">Y1Q_0017992</name>
</gene>
<sequence>MRSGFLHEYPIRDNLSQGHEKEAFVTSRRTASLGKMKSFSLVKSLNSHQLVQLCFLKGLHPSSLLVPDEGYLCQIA</sequence>
<keyword evidence="2" id="KW-1185">Reference proteome</keyword>
<dbReference type="EMBL" id="AKHW03004704">
    <property type="protein sequence ID" value="KYO29359.1"/>
    <property type="molecule type" value="Genomic_DNA"/>
</dbReference>
<dbReference type="AlphaFoldDB" id="A0A151MY64"/>
<organism evidence="1 2">
    <name type="scientific">Alligator mississippiensis</name>
    <name type="common">American alligator</name>
    <dbReference type="NCBI Taxonomy" id="8496"/>
    <lineage>
        <taxon>Eukaryota</taxon>
        <taxon>Metazoa</taxon>
        <taxon>Chordata</taxon>
        <taxon>Craniata</taxon>
        <taxon>Vertebrata</taxon>
        <taxon>Euteleostomi</taxon>
        <taxon>Archelosauria</taxon>
        <taxon>Archosauria</taxon>
        <taxon>Crocodylia</taxon>
        <taxon>Alligatoridae</taxon>
        <taxon>Alligatorinae</taxon>
        <taxon>Alligator</taxon>
    </lineage>
</organism>
<proteinExistence type="predicted"/>
<evidence type="ECO:0000313" key="2">
    <source>
        <dbReference type="Proteomes" id="UP000050525"/>
    </source>
</evidence>
<reference evidence="1 2" key="1">
    <citation type="journal article" date="2012" name="Genome Biol.">
        <title>Sequencing three crocodilian genomes to illuminate the evolution of archosaurs and amniotes.</title>
        <authorList>
            <person name="St John J.A."/>
            <person name="Braun E.L."/>
            <person name="Isberg S.R."/>
            <person name="Miles L.G."/>
            <person name="Chong A.Y."/>
            <person name="Gongora J."/>
            <person name="Dalzell P."/>
            <person name="Moran C."/>
            <person name="Bed'hom B."/>
            <person name="Abzhanov A."/>
            <person name="Burgess S.C."/>
            <person name="Cooksey A.M."/>
            <person name="Castoe T.A."/>
            <person name="Crawford N.G."/>
            <person name="Densmore L.D."/>
            <person name="Drew J.C."/>
            <person name="Edwards S.V."/>
            <person name="Faircloth B.C."/>
            <person name="Fujita M.K."/>
            <person name="Greenwold M.J."/>
            <person name="Hoffmann F.G."/>
            <person name="Howard J.M."/>
            <person name="Iguchi T."/>
            <person name="Janes D.E."/>
            <person name="Khan S.Y."/>
            <person name="Kohno S."/>
            <person name="de Koning A.J."/>
            <person name="Lance S.L."/>
            <person name="McCarthy F.M."/>
            <person name="McCormack J.E."/>
            <person name="Merchant M.E."/>
            <person name="Peterson D.G."/>
            <person name="Pollock D.D."/>
            <person name="Pourmand N."/>
            <person name="Raney B.J."/>
            <person name="Roessler K.A."/>
            <person name="Sanford J.R."/>
            <person name="Sawyer R.H."/>
            <person name="Schmidt C.J."/>
            <person name="Triplett E.W."/>
            <person name="Tuberville T.D."/>
            <person name="Venegas-Anaya M."/>
            <person name="Howard J.T."/>
            <person name="Jarvis E.D."/>
            <person name="Guillette L.J.Jr."/>
            <person name="Glenn T.C."/>
            <person name="Green R.E."/>
            <person name="Ray D.A."/>
        </authorList>
    </citation>
    <scope>NUCLEOTIDE SEQUENCE [LARGE SCALE GENOMIC DNA]</scope>
    <source>
        <strain evidence="1">KSC_2009_1</strain>
    </source>
</reference>
<dbReference type="Proteomes" id="UP000050525">
    <property type="component" value="Unassembled WGS sequence"/>
</dbReference>
<name>A0A151MY64_ALLMI</name>
<protein>
    <submittedName>
        <fullName evidence="1">Uncharacterized protein</fullName>
    </submittedName>
</protein>
<comment type="caution">
    <text evidence="1">The sequence shown here is derived from an EMBL/GenBank/DDBJ whole genome shotgun (WGS) entry which is preliminary data.</text>
</comment>
<accession>A0A151MY64</accession>